<dbReference type="AlphaFoldDB" id="A0A3P6F948"/>
<dbReference type="PANTHER" id="PTHR46224">
    <property type="entry name" value="ANKYRIN REPEAT FAMILY PROTEIN"/>
    <property type="match status" value="1"/>
</dbReference>
<evidence type="ECO:0000259" key="2">
    <source>
        <dbReference type="Pfam" id="PF05003"/>
    </source>
</evidence>
<dbReference type="InterPro" id="IPR002110">
    <property type="entry name" value="Ankyrin_rpt"/>
</dbReference>
<dbReference type="SUPFAM" id="SSF48452">
    <property type="entry name" value="TPR-like"/>
    <property type="match status" value="1"/>
</dbReference>
<organism evidence="3">
    <name type="scientific">Brassica oleracea</name>
    <name type="common">Wild cabbage</name>
    <dbReference type="NCBI Taxonomy" id="3712"/>
    <lineage>
        <taxon>Eukaryota</taxon>
        <taxon>Viridiplantae</taxon>
        <taxon>Streptophyta</taxon>
        <taxon>Embryophyta</taxon>
        <taxon>Tracheophyta</taxon>
        <taxon>Spermatophyta</taxon>
        <taxon>Magnoliopsida</taxon>
        <taxon>eudicotyledons</taxon>
        <taxon>Gunneridae</taxon>
        <taxon>Pentapetalae</taxon>
        <taxon>rosids</taxon>
        <taxon>malvids</taxon>
        <taxon>Brassicales</taxon>
        <taxon>Brassicaceae</taxon>
        <taxon>Brassiceae</taxon>
        <taxon>Brassica</taxon>
    </lineage>
</organism>
<protein>
    <recommendedName>
        <fullName evidence="2">DUF668 domain-containing protein</fullName>
    </recommendedName>
</protein>
<proteinExistence type="predicted"/>
<dbReference type="SMART" id="SM00248">
    <property type="entry name" value="ANK"/>
    <property type="match status" value="2"/>
</dbReference>
<name>A0A3P6F948_BRAOL</name>
<feature type="repeat" description="ANK" evidence="1">
    <location>
        <begin position="115"/>
        <end position="147"/>
    </location>
</feature>
<accession>A0A3P6F948</accession>
<dbReference type="InterPro" id="IPR011990">
    <property type="entry name" value="TPR-like_helical_dom_sf"/>
</dbReference>
<dbReference type="InterPro" id="IPR051616">
    <property type="entry name" value="Cul2-RING_E3_ligase_SR"/>
</dbReference>
<feature type="domain" description="DUF668" evidence="2">
    <location>
        <begin position="13"/>
        <end position="72"/>
    </location>
</feature>
<sequence length="281" mass="30789">MESSGLLKLSETTLGGSGVALHYANLIVVMKKMIKQPQLVGLNARDDLCSMLPATVRSSLSSRLKGVGFRANALHYAAVTGVPVDSQSESCTPLIWDAGHDLLDHNVDPNAVTEDNVTPLLSAVAAGSMACLELLVKAGAKANVFAGGATQLLMLEICDGNRPLEVASLRENIKIVETLFIKTFLNPEKQRGKAQEQKKEDKTHSIFPSTLTHKSYLLLKRSLCWLRLGQVEHALSDAKVCRELKPDWPKECSREGDALRLLQRFDKTANAFYERVNQGDH</sequence>
<dbReference type="Gene3D" id="1.25.40.20">
    <property type="entry name" value="Ankyrin repeat-containing domain"/>
    <property type="match status" value="1"/>
</dbReference>
<keyword evidence="1" id="KW-0040">ANK repeat</keyword>
<dbReference type="PANTHER" id="PTHR46224:SF6">
    <property type="entry name" value="ANKYRIN REPEAT FAMILY PROTEIN"/>
    <property type="match status" value="1"/>
</dbReference>
<evidence type="ECO:0000313" key="3">
    <source>
        <dbReference type="EMBL" id="VDD48770.1"/>
    </source>
</evidence>
<dbReference type="InterPro" id="IPR007700">
    <property type="entry name" value="DUF668"/>
</dbReference>
<evidence type="ECO:0000256" key="1">
    <source>
        <dbReference type="PROSITE-ProRule" id="PRU00023"/>
    </source>
</evidence>
<dbReference type="Pfam" id="PF05003">
    <property type="entry name" value="DUF668"/>
    <property type="match status" value="1"/>
</dbReference>
<dbReference type="Gene3D" id="1.25.40.10">
    <property type="entry name" value="Tetratricopeptide repeat domain"/>
    <property type="match status" value="1"/>
</dbReference>
<dbReference type="EMBL" id="LR031878">
    <property type="protein sequence ID" value="VDD48770.1"/>
    <property type="molecule type" value="Genomic_DNA"/>
</dbReference>
<gene>
    <name evidence="3" type="ORF">BOLC1T01159H</name>
</gene>
<dbReference type="InterPro" id="IPR036770">
    <property type="entry name" value="Ankyrin_rpt-contain_sf"/>
</dbReference>
<dbReference type="SUPFAM" id="SSF48403">
    <property type="entry name" value="Ankyrin repeat"/>
    <property type="match status" value="1"/>
</dbReference>
<reference evidence="3" key="1">
    <citation type="submission" date="2018-11" db="EMBL/GenBank/DDBJ databases">
        <authorList>
            <consortium name="Genoscope - CEA"/>
            <person name="William W."/>
        </authorList>
    </citation>
    <scope>NUCLEOTIDE SEQUENCE</scope>
</reference>
<dbReference type="GO" id="GO:0045927">
    <property type="term" value="P:positive regulation of growth"/>
    <property type="evidence" value="ECO:0007669"/>
    <property type="project" value="InterPro"/>
</dbReference>
<dbReference type="PROSITE" id="PS50088">
    <property type="entry name" value="ANK_REPEAT"/>
    <property type="match status" value="1"/>
</dbReference>
<dbReference type="PROSITE" id="PS50297">
    <property type="entry name" value="ANK_REP_REGION"/>
    <property type="match status" value="1"/>
</dbReference>